<evidence type="ECO:0000313" key="2">
    <source>
        <dbReference type="EMBL" id="PZO12025.1"/>
    </source>
</evidence>
<dbReference type="Proteomes" id="UP000249354">
    <property type="component" value="Unassembled WGS sequence"/>
</dbReference>
<sequence length="476" mass="52449">MTILDISLCLPELDIVALRQKRSIVAVTQRFIVPDRSFALLPCRISSETASSSYHAHVLADLESEVRSLSNPISATHWAQCVFCQPVDERAIATLSQLTIWTAESLSQRLQNGSLFLSFLRTYALPEAFTVESEPVCEQIYKFIPLPHHLEVSAESPAYSDGEFAVAKQEILEPKIEPEPPGNNAQKEETPEPVSILNSPNWIEKISEMGNSSNGYDFEKLVRKGLLTLGFSNSLNQPTASLDPEATGGAGGLDFYADRPYSLMGECKATAIGKPSTPAKQLYKLGIQWLGREIYEGSIKLAIAAGGITGQDEQFAKNSGINVISPETFQALVAFKMLCEESLNPDDLKKILGSTPFGKAADQKLFSFVQKQKKDFAEQEAASIAFKKSQRQGSQIVQTVKELSRQSIHQKRKSFSVMEVRSHYNAKYQPCLEDEYVEGVLSLLASPLAAGCLKRHSSSGSQDTYAFEKDMVMTDT</sequence>
<evidence type="ECO:0008006" key="4">
    <source>
        <dbReference type="Google" id="ProtNLM"/>
    </source>
</evidence>
<dbReference type="Pfam" id="PF08819">
    <property type="entry name" value="DUF1802"/>
    <property type="match status" value="1"/>
</dbReference>
<reference evidence="3" key="1">
    <citation type="submission" date="2018-04" db="EMBL/GenBank/DDBJ databases">
        <authorList>
            <person name="Cornet L."/>
        </authorList>
    </citation>
    <scope>NUCLEOTIDE SEQUENCE [LARGE SCALE GENOMIC DNA]</scope>
</reference>
<evidence type="ECO:0000256" key="1">
    <source>
        <dbReference type="SAM" id="MobiDB-lite"/>
    </source>
</evidence>
<dbReference type="AlphaFoldDB" id="A0A2W4VQV0"/>
<organism evidence="2 3">
    <name type="scientific">Leptolyngbya foveolarum</name>
    <dbReference type="NCBI Taxonomy" id="47253"/>
    <lineage>
        <taxon>Bacteria</taxon>
        <taxon>Bacillati</taxon>
        <taxon>Cyanobacteriota</taxon>
        <taxon>Cyanophyceae</taxon>
        <taxon>Leptolyngbyales</taxon>
        <taxon>Leptolyngbyaceae</taxon>
        <taxon>Leptolyngbya group</taxon>
        <taxon>Leptolyngbya</taxon>
    </lineage>
</organism>
<dbReference type="InterPro" id="IPR014923">
    <property type="entry name" value="DUF1802"/>
</dbReference>
<feature type="region of interest" description="Disordered" evidence="1">
    <location>
        <begin position="174"/>
        <end position="194"/>
    </location>
</feature>
<protein>
    <recommendedName>
        <fullName evidence="4">DUF1802 domain-containing protein</fullName>
    </recommendedName>
</protein>
<gene>
    <name evidence="2" type="ORF">DCF25_18390</name>
</gene>
<comment type="caution">
    <text evidence="2">The sequence shown here is derived from an EMBL/GenBank/DDBJ whole genome shotgun (WGS) entry which is preliminary data.</text>
</comment>
<dbReference type="EMBL" id="QBMC01000162">
    <property type="protein sequence ID" value="PZO12025.1"/>
    <property type="molecule type" value="Genomic_DNA"/>
</dbReference>
<evidence type="ECO:0000313" key="3">
    <source>
        <dbReference type="Proteomes" id="UP000249354"/>
    </source>
</evidence>
<proteinExistence type="predicted"/>
<name>A0A2W4VQV0_9CYAN</name>
<accession>A0A2W4VQV0</accession>
<reference evidence="2 3" key="2">
    <citation type="submission" date="2018-06" db="EMBL/GenBank/DDBJ databases">
        <title>Metagenomic assembly of (sub)arctic Cyanobacteria and their associated microbiome from non-axenic cultures.</title>
        <authorList>
            <person name="Baurain D."/>
        </authorList>
    </citation>
    <scope>NUCLEOTIDE SEQUENCE [LARGE SCALE GENOMIC DNA]</scope>
    <source>
        <strain evidence="2">ULC129bin1</strain>
    </source>
</reference>